<dbReference type="EMBL" id="JAFNEN010000164">
    <property type="protein sequence ID" value="KAG8191174.1"/>
    <property type="molecule type" value="Genomic_DNA"/>
</dbReference>
<evidence type="ECO:0008006" key="4">
    <source>
        <dbReference type="Google" id="ProtNLM"/>
    </source>
</evidence>
<sequence length="116" mass="13151">MLVVRPPVKSKKGIRGARREWRQIFEKCSFLPRHSCITHSGREWPHPRLTVIIRFGWSVWSAYLAHPFIGWYSERGGVRGRTRHAYLGDAVDRWNGGGIAGIGCVIAVLAGIEEEL</sequence>
<keyword evidence="1" id="KW-0812">Transmembrane</keyword>
<keyword evidence="1" id="KW-1133">Transmembrane helix</keyword>
<organism evidence="2 3">
    <name type="scientific">Oedothorax gibbosus</name>
    <dbReference type="NCBI Taxonomy" id="931172"/>
    <lineage>
        <taxon>Eukaryota</taxon>
        <taxon>Metazoa</taxon>
        <taxon>Ecdysozoa</taxon>
        <taxon>Arthropoda</taxon>
        <taxon>Chelicerata</taxon>
        <taxon>Arachnida</taxon>
        <taxon>Araneae</taxon>
        <taxon>Araneomorphae</taxon>
        <taxon>Entelegynae</taxon>
        <taxon>Araneoidea</taxon>
        <taxon>Linyphiidae</taxon>
        <taxon>Erigoninae</taxon>
        <taxon>Oedothorax</taxon>
    </lineage>
</organism>
<dbReference type="Proteomes" id="UP000827092">
    <property type="component" value="Unassembled WGS sequence"/>
</dbReference>
<feature type="transmembrane region" description="Helical" evidence="1">
    <location>
        <begin position="94"/>
        <end position="112"/>
    </location>
</feature>
<evidence type="ECO:0000256" key="1">
    <source>
        <dbReference type="SAM" id="Phobius"/>
    </source>
</evidence>
<keyword evidence="1" id="KW-0472">Membrane</keyword>
<name>A0AAV6V3H0_9ARAC</name>
<evidence type="ECO:0000313" key="2">
    <source>
        <dbReference type="EMBL" id="KAG8191174.1"/>
    </source>
</evidence>
<comment type="caution">
    <text evidence="2">The sequence shown here is derived from an EMBL/GenBank/DDBJ whole genome shotgun (WGS) entry which is preliminary data.</text>
</comment>
<keyword evidence="3" id="KW-1185">Reference proteome</keyword>
<gene>
    <name evidence="2" type="ORF">JTE90_011858</name>
</gene>
<proteinExistence type="predicted"/>
<dbReference type="AlphaFoldDB" id="A0AAV6V3H0"/>
<reference evidence="2 3" key="1">
    <citation type="journal article" date="2022" name="Nat. Ecol. Evol.">
        <title>A masculinizing supergene underlies an exaggerated male reproductive morph in a spider.</title>
        <authorList>
            <person name="Hendrickx F."/>
            <person name="De Corte Z."/>
            <person name="Sonet G."/>
            <person name="Van Belleghem S.M."/>
            <person name="Kostlbacher S."/>
            <person name="Vangestel C."/>
        </authorList>
    </citation>
    <scope>NUCLEOTIDE SEQUENCE [LARGE SCALE GENOMIC DNA]</scope>
    <source>
        <strain evidence="2">W744_W776</strain>
    </source>
</reference>
<evidence type="ECO:0000313" key="3">
    <source>
        <dbReference type="Proteomes" id="UP000827092"/>
    </source>
</evidence>
<feature type="transmembrane region" description="Helical" evidence="1">
    <location>
        <begin position="51"/>
        <end position="73"/>
    </location>
</feature>
<protein>
    <recommendedName>
        <fullName evidence="4">Phosphatidate cytidylyltransferase</fullName>
    </recommendedName>
</protein>
<accession>A0AAV6V3H0</accession>